<comment type="caution">
    <text evidence="3">The sequence shown here is derived from an EMBL/GenBank/DDBJ whole genome shotgun (WGS) entry which is preliminary data.</text>
</comment>
<dbReference type="PRINTS" id="PR01438">
    <property type="entry name" value="UNVRSLSTRESS"/>
</dbReference>
<name>A0A1B7LW12_9MICC</name>
<gene>
    <name evidence="3" type="ORF">A6F49_15270</name>
</gene>
<dbReference type="PANTHER" id="PTHR46268:SF6">
    <property type="entry name" value="UNIVERSAL STRESS PROTEIN UP12"/>
    <property type="match status" value="1"/>
</dbReference>
<dbReference type="RefSeq" id="WP_043058804.1">
    <property type="nucleotide sequence ID" value="NZ_LXEY01000022.1"/>
</dbReference>
<dbReference type="EMBL" id="LXEY01000022">
    <property type="protein sequence ID" value="OAV59233.1"/>
    <property type="molecule type" value="Genomic_DNA"/>
</dbReference>
<protein>
    <recommendedName>
        <fullName evidence="2">UspA domain-containing protein</fullName>
    </recommendedName>
</protein>
<dbReference type="SUPFAM" id="SSF52402">
    <property type="entry name" value="Adenine nucleotide alpha hydrolases-like"/>
    <property type="match status" value="2"/>
</dbReference>
<keyword evidence="4" id="KW-1185">Reference proteome</keyword>
<accession>A0A1B7LW12</accession>
<comment type="similarity">
    <text evidence="1">Belongs to the universal stress protein A family.</text>
</comment>
<feature type="domain" description="UspA" evidence="2">
    <location>
        <begin position="184"/>
        <end position="320"/>
    </location>
</feature>
<dbReference type="OrthoDB" id="3665908at2"/>
<dbReference type="Gene3D" id="3.40.50.620">
    <property type="entry name" value="HUPs"/>
    <property type="match status" value="2"/>
</dbReference>
<evidence type="ECO:0000313" key="3">
    <source>
        <dbReference type="EMBL" id="OAV59233.1"/>
    </source>
</evidence>
<sequence>MRHIAEHPTSGTVVVGVDGSENSERAFDVAVDLAQKFDYGLRVIAAYTEPGYEYLPENTQGLAQENAQAVINDLVATVNDADFGISGVTIEGDAAGALIKASEEAALVVVGKRGRSRFAGRFLGSVSASVASHAKCPTMVIPEKRHSGEHLETQFARLSGSPELSEFGVLSSEEYGDPTDFEGTVVVGVDLDAYPVELSLHAAKHAELLGKSLTLVTSQPFSGSMWMPASPVYQAEVPDLRRDVANRLAKVAEQVAEKTSAEVHWRFFDASPADALSDAARTADVIVVGTRGRGGFAGLLLGSVSQAVLNRAVTPVLVVPTASD</sequence>
<organism evidence="3 4">
    <name type="scientific">Enteractinococcus helveticum</name>
    <dbReference type="NCBI Taxonomy" id="1837282"/>
    <lineage>
        <taxon>Bacteria</taxon>
        <taxon>Bacillati</taxon>
        <taxon>Actinomycetota</taxon>
        <taxon>Actinomycetes</taxon>
        <taxon>Micrococcales</taxon>
        <taxon>Micrococcaceae</taxon>
    </lineage>
</organism>
<dbReference type="STRING" id="1837282.A6F49_15270"/>
<dbReference type="InterPro" id="IPR006016">
    <property type="entry name" value="UspA"/>
</dbReference>
<proteinExistence type="inferred from homology"/>
<dbReference type="Pfam" id="PF00582">
    <property type="entry name" value="Usp"/>
    <property type="match status" value="2"/>
</dbReference>
<evidence type="ECO:0000256" key="1">
    <source>
        <dbReference type="ARBA" id="ARBA00008791"/>
    </source>
</evidence>
<evidence type="ECO:0000313" key="4">
    <source>
        <dbReference type="Proteomes" id="UP000078292"/>
    </source>
</evidence>
<dbReference type="CDD" id="cd00293">
    <property type="entry name" value="USP-like"/>
    <property type="match status" value="2"/>
</dbReference>
<dbReference type="InterPro" id="IPR006015">
    <property type="entry name" value="Universal_stress_UspA"/>
</dbReference>
<dbReference type="PANTHER" id="PTHR46268">
    <property type="entry name" value="STRESS RESPONSE PROTEIN NHAX"/>
    <property type="match status" value="1"/>
</dbReference>
<dbReference type="AlphaFoldDB" id="A0A1B7LW12"/>
<feature type="domain" description="UspA" evidence="2">
    <location>
        <begin position="12"/>
        <end position="142"/>
    </location>
</feature>
<dbReference type="InterPro" id="IPR014729">
    <property type="entry name" value="Rossmann-like_a/b/a_fold"/>
</dbReference>
<evidence type="ECO:0000259" key="2">
    <source>
        <dbReference type="Pfam" id="PF00582"/>
    </source>
</evidence>
<reference evidence="3 4" key="1">
    <citation type="submission" date="2016-04" db="EMBL/GenBank/DDBJ databases">
        <title>First whole genome shotgun sequence of the bacterium Enteractinococcus sp. strain UASWS1574.</title>
        <authorList>
            <person name="Crovadore J."/>
            <person name="Chablais R."/>
            <person name="Lefort F."/>
        </authorList>
    </citation>
    <scope>NUCLEOTIDE SEQUENCE [LARGE SCALE GENOMIC DNA]</scope>
    <source>
        <strain evidence="3 4">UASWS1574</strain>
    </source>
</reference>
<dbReference type="Proteomes" id="UP000078292">
    <property type="component" value="Unassembled WGS sequence"/>
</dbReference>